<organism evidence="2 3">
    <name type="scientific">Carya illinoinensis</name>
    <name type="common">Pecan</name>
    <dbReference type="NCBI Taxonomy" id="32201"/>
    <lineage>
        <taxon>Eukaryota</taxon>
        <taxon>Viridiplantae</taxon>
        <taxon>Streptophyta</taxon>
        <taxon>Embryophyta</taxon>
        <taxon>Tracheophyta</taxon>
        <taxon>Spermatophyta</taxon>
        <taxon>Magnoliopsida</taxon>
        <taxon>eudicotyledons</taxon>
        <taxon>Gunneridae</taxon>
        <taxon>Pentapetalae</taxon>
        <taxon>rosids</taxon>
        <taxon>fabids</taxon>
        <taxon>Fagales</taxon>
        <taxon>Juglandaceae</taxon>
        <taxon>Carya</taxon>
    </lineage>
</organism>
<keyword evidence="1" id="KW-0732">Signal</keyword>
<evidence type="ECO:0000256" key="1">
    <source>
        <dbReference type="SAM" id="SignalP"/>
    </source>
</evidence>
<feature type="chain" id="PRO_5035751007" evidence="1">
    <location>
        <begin position="26"/>
        <end position="51"/>
    </location>
</feature>
<evidence type="ECO:0000313" key="2">
    <source>
        <dbReference type="EMBL" id="KAG6636300.1"/>
    </source>
</evidence>
<protein>
    <submittedName>
        <fullName evidence="2">Uncharacterized protein</fullName>
    </submittedName>
</protein>
<dbReference type="EMBL" id="CM031819">
    <property type="protein sequence ID" value="KAG6636300.1"/>
    <property type="molecule type" value="Genomic_DNA"/>
</dbReference>
<comment type="caution">
    <text evidence="2">The sequence shown here is derived from an EMBL/GenBank/DDBJ whole genome shotgun (WGS) entry which is preliminary data.</text>
</comment>
<keyword evidence="3" id="KW-1185">Reference proteome</keyword>
<name>A0A8T1P5Y2_CARIL</name>
<feature type="signal peptide" evidence="1">
    <location>
        <begin position="1"/>
        <end position="25"/>
    </location>
</feature>
<reference evidence="2" key="1">
    <citation type="submission" date="2020-12" db="EMBL/GenBank/DDBJ databases">
        <title>WGS assembly of Carya illinoinensis cv. Pawnee.</title>
        <authorList>
            <person name="Platts A."/>
            <person name="Shu S."/>
            <person name="Wright S."/>
            <person name="Barry K."/>
            <person name="Edger P."/>
            <person name="Pires J.C."/>
            <person name="Schmutz J."/>
        </authorList>
    </citation>
    <scope>NUCLEOTIDE SEQUENCE</scope>
    <source>
        <tissue evidence="2">Leaf</tissue>
    </source>
</reference>
<accession>A0A8T1P5Y2</accession>
<proteinExistence type="predicted"/>
<gene>
    <name evidence="2" type="ORF">CIPAW_11G101600</name>
</gene>
<sequence length="51" mass="5647">MPTNNSNKLVHVACACCLLLSTLQCHIIDRDFFTMGCHFICLADTVTLNFG</sequence>
<dbReference type="AlphaFoldDB" id="A0A8T1P5Y2"/>
<evidence type="ECO:0000313" key="3">
    <source>
        <dbReference type="Proteomes" id="UP000811609"/>
    </source>
</evidence>
<dbReference type="Proteomes" id="UP000811609">
    <property type="component" value="Chromosome 11"/>
</dbReference>